<accession>A0A6J5L0T6</accession>
<sequence length="165" mass="16853">MTNQVASTVTTQIVPVQGLFDSSGNCVSLIGPAGVYFYAPANPTFTATNIYATSQIGYASGNYASVTQTNNKTTGVTINTSSGQIVTANSQLAPSAQAVFTVTNSQVSAKDNVICSIASGGTQGAYNVFVAGIADGSFVLVIKNSTNNAYSEAVTINFSILHTAS</sequence>
<protein>
    <submittedName>
        <fullName evidence="1">Uncharacterized protein</fullName>
    </submittedName>
</protein>
<gene>
    <name evidence="1" type="ORF">UFOVP106_48</name>
</gene>
<proteinExistence type="predicted"/>
<name>A0A6J5L0T6_9CAUD</name>
<organism evidence="1">
    <name type="scientific">uncultured Caudovirales phage</name>
    <dbReference type="NCBI Taxonomy" id="2100421"/>
    <lineage>
        <taxon>Viruses</taxon>
        <taxon>Duplodnaviria</taxon>
        <taxon>Heunggongvirae</taxon>
        <taxon>Uroviricota</taxon>
        <taxon>Caudoviricetes</taxon>
        <taxon>Peduoviridae</taxon>
        <taxon>Maltschvirus</taxon>
        <taxon>Maltschvirus maltsch</taxon>
    </lineage>
</organism>
<reference evidence="1" key="1">
    <citation type="submission" date="2020-04" db="EMBL/GenBank/DDBJ databases">
        <authorList>
            <person name="Chiriac C."/>
            <person name="Salcher M."/>
            <person name="Ghai R."/>
            <person name="Kavagutti S V."/>
        </authorList>
    </citation>
    <scope>NUCLEOTIDE SEQUENCE</scope>
</reference>
<dbReference type="EMBL" id="LR796225">
    <property type="protein sequence ID" value="CAB4128304.1"/>
    <property type="molecule type" value="Genomic_DNA"/>
</dbReference>
<evidence type="ECO:0000313" key="1">
    <source>
        <dbReference type="EMBL" id="CAB4128304.1"/>
    </source>
</evidence>